<dbReference type="EMBL" id="CACRTO010000047">
    <property type="protein sequence ID" value="VYU62819.1"/>
    <property type="molecule type" value="Genomic_DNA"/>
</dbReference>
<evidence type="ECO:0008006" key="3">
    <source>
        <dbReference type="Google" id="ProtNLM"/>
    </source>
</evidence>
<dbReference type="AlphaFoldDB" id="A0A6N3GGU2"/>
<evidence type="ECO:0000313" key="2">
    <source>
        <dbReference type="EMBL" id="VYU62819.1"/>
    </source>
</evidence>
<organism evidence="2">
    <name type="scientific">Clostridium tertium</name>
    <dbReference type="NCBI Taxonomy" id="1559"/>
    <lineage>
        <taxon>Bacteria</taxon>
        <taxon>Bacillati</taxon>
        <taxon>Bacillota</taxon>
        <taxon>Clostridia</taxon>
        <taxon>Eubacteriales</taxon>
        <taxon>Clostridiaceae</taxon>
        <taxon>Clostridium</taxon>
    </lineage>
</organism>
<sequence>MNKRRRKKVFLSGFIILMNISILGCKNSTVVEEPTIEISKGAIAIENSGEYKIYNLKDNKYEILETDYIITYFDEISGTFVFNDNGVVKVHSSSKEYAIEEGEAIVSSKISVGGKYLSYFIKDGYLDLKIKDIESGSYVDFNSNVVISGELLDWLDEDTLVYYGIDDNKNNGIFTYNISEKKESLLFKLDLGYVEYLKAIEENLIIVQEKDNKERYLKVINNQGELVETIDKIVEVSDVEVSKYGIYILGKLENNNYSLYKYSNNSIKRLIYDFPKLINLEKGLSRDNDGNIIFVGGDDGDTEKLYVSVDETISSLEASEGKYYFIDFN</sequence>
<name>A0A6N3GGU2_9CLOT</name>
<dbReference type="PROSITE" id="PS51257">
    <property type="entry name" value="PROKAR_LIPOPROTEIN"/>
    <property type="match status" value="1"/>
</dbReference>
<evidence type="ECO:0000256" key="1">
    <source>
        <dbReference type="SAM" id="SignalP"/>
    </source>
</evidence>
<keyword evidence="1" id="KW-0732">Signal</keyword>
<dbReference type="RefSeq" id="WP_156627648.1">
    <property type="nucleotide sequence ID" value="NZ_CACRTO010000047.1"/>
</dbReference>
<dbReference type="SUPFAM" id="SSF69304">
    <property type="entry name" value="Tricorn protease N-terminal domain"/>
    <property type="match status" value="1"/>
</dbReference>
<gene>
    <name evidence="2" type="ORF">CTLFYP3_03197</name>
</gene>
<feature type="chain" id="PRO_5039729603" description="Lipoprotein" evidence="1">
    <location>
        <begin position="24"/>
        <end position="329"/>
    </location>
</feature>
<proteinExistence type="predicted"/>
<reference evidence="2" key="1">
    <citation type="submission" date="2019-11" db="EMBL/GenBank/DDBJ databases">
        <authorList>
            <person name="Feng L."/>
        </authorList>
    </citation>
    <scope>NUCLEOTIDE SEQUENCE</scope>
    <source>
        <strain evidence="2">CTertiumLFYP3</strain>
    </source>
</reference>
<accession>A0A6N3GGU2</accession>
<feature type="signal peptide" evidence="1">
    <location>
        <begin position="1"/>
        <end position="23"/>
    </location>
</feature>
<protein>
    <recommendedName>
        <fullName evidence="3">Lipoprotein</fullName>
    </recommendedName>
</protein>